<dbReference type="AlphaFoldDB" id="A0A8J2UBF2"/>
<comment type="caution">
    <text evidence="2">The sequence shown here is derived from an EMBL/GenBank/DDBJ whole genome shotgun (WGS) entry which is preliminary data.</text>
</comment>
<dbReference type="SUPFAM" id="SSF63380">
    <property type="entry name" value="Riboflavin synthase domain-like"/>
    <property type="match status" value="1"/>
</dbReference>
<dbReference type="InterPro" id="IPR039261">
    <property type="entry name" value="FNR_nucleotide-bd"/>
</dbReference>
<dbReference type="Gene3D" id="3.40.50.80">
    <property type="entry name" value="Nucleotide-binding domain of ferredoxin-NADP reductase (FNR) module"/>
    <property type="match status" value="1"/>
</dbReference>
<evidence type="ECO:0000313" key="2">
    <source>
        <dbReference type="EMBL" id="GGA91856.1"/>
    </source>
</evidence>
<dbReference type="Pfam" id="PF00970">
    <property type="entry name" value="FAD_binding_6"/>
    <property type="match status" value="1"/>
</dbReference>
<dbReference type="InterPro" id="IPR017927">
    <property type="entry name" value="FAD-bd_FR_type"/>
</dbReference>
<dbReference type="EMBL" id="BMJC01000001">
    <property type="protein sequence ID" value="GGA91856.1"/>
    <property type="molecule type" value="Genomic_DNA"/>
</dbReference>
<evidence type="ECO:0000259" key="1">
    <source>
        <dbReference type="PROSITE" id="PS51384"/>
    </source>
</evidence>
<dbReference type="Proteomes" id="UP000607559">
    <property type="component" value="Unassembled WGS sequence"/>
</dbReference>
<proteinExistence type="predicted"/>
<dbReference type="GO" id="GO:0016491">
    <property type="term" value="F:oxidoreductase activity"/>
    <property type="evidence" value="ECO:0007669"/>
    <property type="project" value="InterPro"/>
</dbReference>
<dbReference type="PANTHER" id="PTHR30157">
    <property type="entry name" value="FERRIC REDUCTASE, NADPH-DEPENDENT"/>
    <property type="match status" value="1"/>
</dbReference>
<reference evidence="2" key="1">
    <citation type="journal article" date="2014" name="Int. J. Syst. Evol. Microbiol.">
        <title>Complete genome sequence of Corynebacterium casei LMG S-19264T (=DSM 44701T), isolated from a smear-ripened cheese.</title>
        <authorList>
            <consortium name="US DOE Joint Genome Institute (JGI-PGF)"/>
            <person name="Walter F."/>
            <person name="Albersmeier A."/>
            <person name="Kalinowski J."/>
            <person name="Ruckert C."/>
        </authorList>
    </citation>
    <scope>NUCLEOTIDE SEQUENCE</scope>
    <source>
        <strain evidence="2">CGMCC 1.15448</strain>
    </source>
</reference>
<keyword evidence="3" id="KW-1185">Reference proteome</keyword>
<accession>A0A8J2UBF2</accession>
<feature type="domain" description="FAD-binding FR-type" evidence="1">
    <location>
        <begin position="15"/>
        <end position="115"/>
    </location>
</feature>
<dbReference type="InterPro" id="IPR017938">
    <property type="entry name" value="Riboflavin_synthase-like_b-brl"/>
</dbReference>
<protein>
    <recommendedName>
        <fullName evidence="1">FAD-binding FR-type domain-containing protein</fullName>
    </recommendedName>
</protein>
<gene>
    <name evidence="2" type="ORF">GCM10011511_14030</name>
</gene>
<sequence length="234" mass="26295">MNALSQRVIALAEAPFLRTATVLAIRTWEPDSMREIDLHLPDCDMSRWTSAQHLKCKVGALSYRDYTPLGWDAETSTCTLLIHTGHEGTGSRRAQQLQPGDTVSYRGVGSSHHQPSAGHEMVFLGDESSIGHFLALQQLASPGSSIAGAIVLSEPHHEQEFHDYYRGWALEPLHKGGARDCQELDHWVEYWEPQEHPDAVFYLAGYIPSVVRLRKLLRRKGVAGRQVRTQGFWD</sequence>
<dbReference type="Gene3D" id="2.40.30.10">
    <property type="entry name" value="Translation factors"/>
    <property type="match status" value="1"/>
</dbReference>
<reference evidence="2" key="2">
    <citation type="submission" date="2020-09" db="EMBL/GenBank/DDBJ databases">
        <authorList>
            <person name="Sun Q."/>
            <person name="Zhou Y."/>
        </authorList>
    </citation>
    <scope>NUCLEOTIDE SEQUENCE</scope>
    <source>
        <strain evidence="2">CGMCC 1.15448</strain>
    </source>
</reference>
<dbReference type="InterPro" id="IPR008333">
    <property type="entry name" value="Cbr1-like_FAD-bd_dom"/>
</dbReference>
<dbReference type="PANTHER" id="PTHR30157:SF0">
    <property type="entry name" value="NADPH-DEPENDENT FERRIC-CHELATE REDUCTASE"/>
    <property type="match status" value="1"/>
</dbReference>
<name>A0A8J2UBF2_9BACT</name>
<organism evidence="2 3">
    <name type="scientific">Puia dinghuensis</name>
    <dbReference type="NCBI Taxonomy" id="1792502"/>
    <lineage>
        <taxon>Bacteria</taxon>
        <taxon>Pseudomonadati</taxon>
        <taxon>Bacteroidota</taxon>
        <taxon>Chitinophagia</taxon>
        <taxon>Chitinophagales</taxon>
        <taxon>Chitinophagaceae</taxon>
        <taxon>Puia</taxon>
    </lineage>
</organism>
<evidence type="ECO:0000313" key="3">
    <source>
        <dbReference type="Proteomes" id="UP000607559"/>
    </source>
</evidence>
<dbReference type="RefSeq" id="WP_188929908.1">
    <property type="nucleotide sequence ID" value="NZ_BMJC01000001.1"/>
</dbReference>
<dbReference type="InterPro" id="IPR039374">
    <property type="entry name" value="SIP_fam"/>
</dbReference>
<dbReference type="PROSITE" id="PS51384">
    <property type="entry name" value="FAD_FR"/>
    <property type="match status" value="1"/>
</dbReference>